<feature type="signal peptide" evidence="2">
    <location>
        <begin position="1"/>
        <end position="23"/>
    </location>
</feature>
<accession>A0ABY5W0N0</accession>
<reference evidence="3" key="1">
    <citation type="submission" date="2021-04" db="EMBL/GenBank/DDBJ databases">
        <authorList>
            <person name="Hartkoorn R.C."/>
            <person name="Beaudoing E."/>
            <person name="Hot D."/>
        </authorList>
    </citation>
    <scope>NUCLEOTIDE SEQUENCE</scope>
    <source>
        <strain evidence="3">NRRL B-16292</strain>
    </source>
</reference>
<feature type="chain" id="PRO_5047194240" description="Lipoprotein" evidence="2">
    <location>
        <begin position="24"/>
        <end position="181"/>
    </location>
</feature>
<protein>
    <recommendedName>
        <fullName evidence="5">Lipoprotein</fullName>
    </recommendedName>
</protein>
<gene>
    <name evidence="3" type="ORF">Dfulv_41930</name>
</gene>
<dbReference type="Proteomes" id="UP001059617">
    <property type="component" value="Chromosome"/>
</dbReference>
<dbReference type="EMBL" id="CP073720">
    <property type="protein sequence ID" value="UWP81611.1"/>
    <property type="molecule type" value="Genomic_DNA"/>
</dbReference>
<dbReference type="RefSeq" id="WP_259859378.1">
    <property type="nucleotide sequence ID" value="NZ_BAAAST010000034.1"/>
</dbReference>
<evidence type="ECO:0000256" key="2">
    <source>
        <dbReference type="SAM" id="SignalP"/>
    </source>
</evidence>
<feature type="compositionally biased region" description="Polar residues" evidence="1">
    <location>
        <begin position="33"/>
        <end position="43"/>
    </location>
</feature>
<reference evidence="3" key="2">
    <citation type="submission" date="2022-09" db="EMBL/GenBank/DDBJ databases">
        <title>Biosynthetic gene clusters of Dactylosporangioum fulvum.</title>
        <authorList>
            <person name="Caradec T."/>
        </authorList>
    </citation>
    <scope>NUCLEOTIDE SEQUENCE</scope>
    <source>
        <strain evidence="3">NRRL B-16292</strain>
    </source>
</reference>
<feature type="region of interest" description="Disordered" evidence="1">
    <location>
        <begin position="26"/>
        <end position="47"/>
    </location>
</feature>
<evidence type="ECO:0000256" key="1">
    <source>
        <dbReference type="SAM" id="MobiDB-lite"/>
    </source>
</evidence>
<dbReference type="PROSITE" id="PS51257">
    <property type="entry name" value="PROKAR_LIPOPROTEIN"/>
    <property type="match status" value="1"/>
</dbReference>
<keyword evidence="2" id="KW-0732">Signal</keyword>
<feature type="region of interest" description="Disordered" evidence="1">
    <location>
        <begin position="130"/>
        <end position="159"/>
    </location>
</feature>
<name>A0ABY5W0N0_9ACTN</name>
<keyword evidence="4" id="KW-1185">Reference proteome</keyword>
<evidence type="ECO:0000313" key="3">
    <source>
        <dbReference type="EMBL" id="UWP81611.1"/>
    </source>
</evidence>
<evidence type="ECO:0008006" key="5">
    <source>
        <dbReference type="Google" id="ProtNLM"/>
    </source>
</evidence>
<proteinExistence type="predicted"/>
<organism evidence="3 4">
    <name type="scientific">Dactylosporangium fulvum</name>
    <dbReference type="NCBI Taxonomy" id="53359"/>
    <lineage>
        <taxon>Bacteria</taxon>
        <taxon>Bacillati</taxon>
        <taxon>Actinomycetota</taxon>
        <taxon>Actinomycetes</taxon>
        <taxon>Micromonosporales</taxon>
        <taxon>Micromonosporaceae</taxon>
        <taxon>Dactylosporangium</taxon>
    </lineage>
</organism>
<evidence type="ECO:0000313" key="4">
    <source>
        <dbReference type="Proteomes" id="UP001059617"/>
    </source>
</evidence>
<sequence length="181" mass="19227">MRIRTAMVAGLLLVLAGAGCARGAGQDGGVATASGTARPSTSAAGGATRDFKRDQENFLQYAKCMREHGVPMDDPQMDGGGVVMKVPDGSDNPKVDEANKECKQFLPNGGEPMKADPEAQEQMRKFSQCMRENGVPNFPDPGEDGGIQFNSDTLGVDPQGETFKKAEEACKQYGPKRRGDA</sequence>